<proteinExistence type="predicted"/>
<reference evidence="1" key="2">
    <citation type="journal article" date="2023" name="BMC Genomics">
        <title>Pest status, molecular evolution, and epigenetic factors derived from the genome assembly of Frankliniella fusca, a thysanopteran phytovirus vector.</title>
        <authorList>
            <person name="Catto M.A."/>
            <person name="Labadie P.E."/>
            <person name="Jacobson A.L."/>
            <person name="Kennedy G.G."/>
            <person name="Srinivasan R."/>
            <person name="Hunt B.G."/>
        </authorList>
    </citation>
    <scope>NUCLEOTIDE SEQUENCE</scope>
    <source>
        <strain evidence="1">PL_HMW_Pooled</strain>
    </source>
</reference>
<keyword evidence="2" id="KW-1185">Reference proteome</keyword>
<keyword evidence="1" id="KW-0378">Hydrolase</keyword>
<dbReference type="Proteomes" id="UP001219518">
    <property type="component" value="Unassembled WGS sequence"/>
</dbReference>
<name>A0AAE1GVH3_9NEOP</name>
<dbReference type="GO" id="GO:0016787">
    <property type="term" value="F:hydrolase activity"/>
    <property type="evidence" value="ECO:0007669"/>
    <property type="project" value="UniProtKB-KW"/>
</dbReference>
<gene>
    <name evidence="1" type="ORF">KUF71_019549</name>
</gene>
<comment type="caution">
    <text evidence="1">The sequence shown here is derived from an EMBL/GenBank/DDBJ whole genome shotgun (WGS) entry which is preliminary data.</text>
</comment>
<reference evidence="1" key="1">
    <citation type="submission" date="2021-07" db="EMBL/GenBank/DDBJ databases">
        <authorList>
            <person name="Catto M.A."/>
            <person name="Jacobson A."/>
            <person name="Kennedy G."/>
            <person name="Labadie P."/>
            <person name="Hunt B.G."/>
            <person name="Srinivasan R."/>
        </authorList>
    </citation>
    <scope>NUCLEOTIDE SEQUENCE</scope>
    <source>
        <strain evidence="1">PL_HMW_Pooled</strain>
        <tissue evidence="1">Head</tissue>
    </source>
</reference>
<organism evidence="1 2">
    <name type="scientific">Frankliniella fusca</name>
    <dbReference type="NCBI Taxonomy" id="407009"/>
    <lineage>
        <taxon>Eukaryota</taxon>
        <taxon>Metazoa</taxon>
        <taxon>Ecdysozoa</taxon>
        <taxon>Arthropoda</taxon>
        <taxon>Hexapoda</taxon>
        <taxon>Insecta</taxon>
        <taxon>Pterygota</taxon>
        <taxon>Neoptera</taxon>
        <taxon>Paraneoptera</taxon>
        <taxon>Thysanoptera</taxon>
        <taxon>Terebrantia</taxon>
        <taxon>Thripoidea</taxon>
        <taxon>Thripidae</taxon>
        <taxon>Frankliniella</taxon>
    </lineage>
</organism>
<accession>A0AAE1GVH3</accession>
<dbReference type="AlphaFoldDB" id="A0AAE1GVH3"/>
<evidence type="ECO:0000313" key="1">
    <source>
        <dbReference type="EMBL" id="KAK3909526.1"/>
    </source>
</evidence>
<sequence length="83" mass="9523">MENSIWRLDVQGRGFNKVPSACGCRGNYVEDTMCVYVAMKRSFCLKVFWEAKWHISMPSNVCVKKALACPTHEFEYLLNASLI</sequence>
<dbReference type="EMBL" id="JAHWGI010000103">
    <property type="protein sequence ID" value="KAK3909526.1"/>
    <property type="molecule type" value="Genomic_DNA"/>
</dbReference>
<protein>
    <submittedName>
        <fullName evidence="1">Peptidyl-tRNA hydrolase</fullName>
    </submittedName>
</protein>
<evidence type="ECO:0000313" key="2">
    <source>
        <dbReference type="Proteomes" id="UP001219518"/>
    </source>
</evidence>